<dbReference type="InterPro" id="IPR003783">
    <property type="entry name" value="Regulatory_RecX"/>
</dbReference>
<evidence type="ECO:0000256" key="4">
    <source>
        <dbReference type="ARBA" id="ARBA00022490"/>
    </source>
</evidence>
<dbReference type="InterPro" id="IPR036388">
    <property type="entry name" value="WH-like_DNA-bd_sf"/>
</dbReference>
<evidence type="ECO:0000256" key="5">
    <source>
        <dbReference type="HAMAP-Rule" id="MF_01114"/>
    </source>
</evidence>
<evidence type="ECO:0000313" key="11">
    <source>
        <dbReference type="Proteomes" id="UP001430149"/>
    </source>
</evidence>
<feature type="domain" description="RecX third three-helical" evidence="8">
    <location>
        <begin position="116"/>
        <end position="157"/>
    </location>
</feature>
<evidence type="ECO:0000256" key="1">
    <source>
        <dbReference type="ARBA" id="ARBA00004496"/>
    </source>
</evidence>
<evidence type="ECO:0000259" key="9">
    <source>
        <dbReference type="Pfam" id="PF21982"/>
    </source>
</evidence>
<dbReference type="HAMAP" id="MF_01114">
    <property type="entry name" value="RecX"/>
    <property type="match status" value="1"/>
</dbReference>
<evidence type="ECO:0000259" key="7">
    <source>
        <dbReference type="Pfam" id="PF02631"/>
    </source>
</evidence>
<dbReference type="Gene3D" id="1.10.10.10">
    <property type="entry name" value="Winged helix-like DNA-binding domain superfamily/Winged helix DNA-binding domain"/>
    <property type="match status" value="3"/>
</dbReference>
<dbReference type="Pfam" id="PF21982">
    <property type="entry name" value="RecX_HTH1"/>
    <property type="match status" value="1"/>
</dbReference>
<dbReference type="PANTHER" id="PTHR33602:SF1">
    <property type="entry name" value="REGULATORY PROTEIN RECX FAMILY PROTEIN"/>
    <property type="match status" value="1"/>
</dbReference>
<comment type="caution">
    <text evidence="10">The sequence shown here is derived from an EMBL/GenBank/DDBJ whole genome shotgun (WGS) entry which is preliminary data.</text>
</comment>
<dbReference type="PANTHER" id="PTHR33602">
    <property type="entry name" value="REGULATORY PROTEIN RECX FAMILY PROTEIN"/>
    <property type="match status" value="1"/>
</dbReference>
<reference evidence="10" key="1">
    <citation type="submission" date="2020-10" db="EMBL/GenBank/DDBJ databases">
        <title>Phylogeny of dyella-like bacteria.</title>
        <authorList>
            <person name="Fu J."/>
        </authorList>
    </citation>
    <scope>NUCLEOTIDE SEQUENCE</scope>
    <source>
        <strain evidence="10">DHOC52</strain>
    </source>
</reference>
<name>A0ABS2K8E5_9GAMM</name>
<dbReference type="Proteomes" id="UP001430149">
    <property type="component" value="Unassembled WGS sequence"/>
</dbReference>
<evidence type="ECO:0000259" key="8">
    <source>
        <dbReference type="Pfam" id="PF21981"/>
    </source>
</evidence>
<feature type="domain" description="RecX first three-helical" evidence="9">
    <location>
        <begin position="21"/>
        <end position="60"/>
    </location>
</feature>
<keyword evidence="4 5" id="KW-0963">Cytoplasm</keyword>
<comment type="subcellular location">
    <subcellularLocation>
        <location evidence="1 5">Cytoplasm</location>
    </subcellularLocation>
</comment>
<evidence type="ECO:0000256" key="2">
    <source>
        <dbReference type="ARBA" id="ARBA00009695"/>
    </source>
</evidence>
<dbReference type="InterPro" id="IPR053925">
    <property type="entry name" value="RecX_HTH_3rd"/>
</dbReference>
<comment type="similarity">
    <text evidence="2 5">Belongs to the RecX family.</text>
</comment>
<dbReference type="Pfam" id="PF02631">
    <property type="entry name" value="RecX_HTH2"/>
    <property type="match status" value="1"/>
</dbReference>
<feature type="region of interest" description="Disordered" evidence="6">
    <location>
        <begin position="1"/>
        <end position="50"/>
    </location>
</feature>
<proteinExistence type="inferred from homology"/>
<keyword evidence="11" id="KW-1185">Reference proteome</keyword>
<dbReference type="InterPro" id="IPR053924">
    <property type="entry name" value="RecX_HTH_2nd"/>
</dbReference>
<dbReference type="Pfam" id="PF21981">
    <property type="entry name" value="RecX_HTH3"/>
    <property type="match status" value="1"/>
</dbReference>
<evidence type="ECO:0000313" key="10">
    <source>
        <dbReference type="EMBL" id="MBM7127488.1"/>
    </source>
</evidence>
<dbReference type="InterPro" id="IPR053926">
    <property type="entry name" value="RecX_HTH_1st"/>
</dbReference>
<protein>
    <recommendedName>
        <fullName evidence="3 5">Regulatory protein RecX</fullName>
    </recommendedName>
</protein>
<gene>
    <name evidence="5" type="primary">recX</name>
    <name evidence="10" type="ORF">ISP19_19090</name>
</gene>
<accession>A0ABS2K8E5</accession>
<feature type="domain" description="RecX second three-helical" evidence="7">
    <location>
        <begin position="67"/>
        <end position="104"/>
    </location>
</feature>
<comment type="function">
    <text evidence="5">Modulates RecA activity.</text>
</comment>
<sequence>MGRKTMKRKPGDKTEKSQPSAYNKALGMLARREHSRRELRRKLDRSGYASDEAAEALERLGEQQYQDDDRFAEVLIRSRVAQGYGPMRLRVELKTHGLPDARIRSLLDEAGIDWTDSAMAQLRRRYGAVGTSDPAERARRAQFLLRRGFPAATVRDVTHADVGDAADETP</sequence>
<evidence type="ECO:0000256" key="6">
    <source>
        <dbReference type="SAM" id="MobiDB-lite"/>
    </source>
</evidence>
<evidence type="ECO:0000256" key="3">
    <source>
        <dbReference type="ARBA" id="ARBA00018111"/>
    </source>
</evidence>
<organism evidence="10 11">
    <name type="scientific">Dyella flava</name>
    <dbReference type="NCBI Taxonomy" id="1920170"/>
    <lineage>
        <taxon>Bacteria</taxon>
        <taxon>Pseudomonadati</taxon>
        <taxon>Pseudomonadota</taxon>
        <taxon>Gammaproteobacteria</taxon>
        <taxon>Lysobacterales</taxon>
        <taxon>Rhodanobacteraceae</taxon>
        <taxon>Dyella</taxon>
    </lineage>
</organism>
<dbReference type="EMBL" id="JADIKE010000039">
    <property type="protein sequence ID" value="MBM7127488.1"/>
    <property type="molecule type" value="Genomic_DNA"/>
</dbReference>